<dbReference type="CDD" id="cd13131">
    <property type="entry name" value="MATE_NorM_like"/>
    <property type="match status" value="1"/>
</dbReference>
<keyword evidence="12" id="KW-1185">Reference proteome</keyword>
<evidence type="ECO:0000256" key="4">
    <source>
        <dbReference type="ARBA" id="ARBA00022475"/>
    </source>
</evidence>
<dbReference type="InterPro" id="IPR048279">
    <property type="entry name" value="MdtK-like"/>
</dbReference>
<dbReference type="InterPro" id="IPR050222">
    <property type="entry name" value="MATE_MdtK"/>
</dbReference>
<keyword evidence="8 10" id="KW-0472">Membrane</keyword>
<dbReference type="NCBIfam" id="TIGR00797">
    <property type="entry name" value="matE"/>
    <property type="match status" value="1"/>
</dbReference>
<dbReference type="EMBL" id="DS999411">
    <property type="protein sequence ID" value="EED35633.1"/>
    <property type="molecule type" value="Genomic_DNA"/>
</dbReference>
<dbReference type="PANTHER" id="PTHR43298:SF2">
    <property type="entry name" value="FMN_FAD EXPORTER YEEO-RELATED"/>
    <property type="match status" value="1"/>
</dbReference>
<evidence type="ECO:0000256" key="10">
    <source>
        <dbReference type="SAM" id="Phobius"/>
    </source>
</evidence>
<evidence type="ECO:0000313" key="12">
    <source>
        <dbReference type="Proteomes" id="UP000004699"/>
    </source>
</evidence>
<dbReference type="OrthoDB" id="9780160at2"/>
<dbReference type="STRING" id="565045.NOR51B_1579"/>
<feature type="transmembrane region" description="Helical" evidence="10">
    <location>
        <begin position="134"/>
        <end position="152"/>
    </location>
</feature>
<feature type="transmembrane region" description="Helical" evidence="10">
    <location>
        <begin position="98"/>
        <end position="114"/>
    </location>
</feature>
<dbReference type="Proteomes" id="UP000004699">
    <property type="component" value="Unassembled WGS sequence"/>
</dbReference>
<comment type="subcellular location">
    <subcellularLocation>
        <location evidence="1">Cell inner membrane</location>
        <topology evidence="1">Multi-pass membrane protein</topology>
    </subcellularLocation>
</comment>
<accession>B8KRA4</accession>
<evidence type="ECO:0000256" key="7">
    <source>
        <dbReference type="ARBA" id="ARBA00023065"/>
    </source>
</evidence>
<dbReference type="AlphaFoldDB" id="B8KRA4"/>
<evidence type="ECO:0000256" key="8">
    <source>
        <dbReference type="ARBA" id="ARBA00023136"/>
    </source>
</evidence>
<feature type="transmembrane region" description="Helical" evidence="10">
    <location>
        <begin position="240"/>
        <end position="269"/>
    </location>
</feature>
<evidence type="ECO:0000256" key="3">
    <source>
        <dbReference type="ARBA" id="ARBA00022449"/>
    </source>
</evidence>
<evidence type="ECO:0000256" key="6">
    <source>
        <dbReference type="ARBA" id="ARBA00022989"/>
    </source>
</evidence>
<evidence type="ECO:0000256" key="1">
    <source>
        <dbReference type="ARBA" id="ARBA00004429"/>
    </source>
</evidence>
<dbReference type="Pfam" id="PF01554">
    <property type="entry name" value="MatE"/>
    <property type="match status" value="2"/>
</dbReference>
<gene>
    <name evidence="11" type="ORF">NOR51B_1579</name>
</gene>
<dbReference type="GO" id="GO:0015297">
    <property type="term" value="F:antiporter activity"/>
    <property type="evidence" value="ECO:0007669"/>
    <property type="project" value="UniProtKB-KW"/>
</dbReference>
<evidence type="ECO:0000313" key="11">
    <source>
        <dbReference type="EMBL" id="EED35633.1"/>
    </source>
</evidence>
<evidence type="ECO:0000256" key="9">
    <source>
        <dbReference type="ARBA" id="ARBA00031636"/>
    </source>
</evidence>
<proteinExistence type="predicted"/>
<dbReference type="eggNOG" id="COG0534">
    <property type="taxonomic scope" value="Bacteria"/>
</dbReference>
<dbReference type="InterPro" id="IPR002528">
    <property type="entry name" value="MATE_fam"/>
</dbReference>
<feature type="transmembrane region" description="Helical" evidence="10">
    <location>
        <begin position="159"/>
        <end position="179"/>
    </location>
</feature>
<keyword evidence="4" id="KW-1003">Cell membrane</keyword>
<reference evidence="12" key="1">
    <citation type="journal article" date="2013" name="BMC Microbiol.">
        <title>Taxonomy and evolution of bacteriochlorophyll a-containing members of the OM60/NOR5 clade of marine gammaproteobacteria: description of Luminiphilus syltensis gen. nov., sp. nov., reclassification of Haliea rubra as Pseudohaliea rubra gen. nov., comb. nov., and emendation of Chromatocurvus halotolerans.</title>
        <authorList>
            <person name="Spring S."/>
            <person name="Riedel T."/>
            <person name="Sproer C."/>
            <person name="Yan S."/>
            <person name="Harder J."/>
            <person name="Fuchs B.M."/>
        </authorList>
    </citation>
    <scope>NUCLEOTIDE SEQUENCE [LARGE SCALE GENOMIC DNA]</scope>
    <source>
        <strain evidence="12">NOR51-B</strain>
    </source>
</reference>
<feature type="transmembrane region" description="Helical" evidence="10">
    <location>
        <begin position="393"/>
        <end position="413"/>
    </location>
</feature>
<dbReference type="GO" id="GO:0005886">
    <property type="term" value="C:plasma membrane"/>
    <property type="evidence" value="ECO:0007669"/>
    <property type="project" value="UniProtKB-SubCell"/>
</dbReference>
<feature type="transmembrane region" description="Helical" evidence="10">
    <location>
        <begin position="20"/>
        <end position="45"/>
    </location>
</feature>
<feature type="transmembrane region" description="Helical" evidence="10">
    <location>
        <begin position="281"/>
        <end position="300"/>
    </location>
</feature>
<evidence type="ECO:0000256" key="5">
    <source>
        <dbReference type="ARBA" id="ARBA00022692"/>
    </source>
</evidence>
<feature type="transmembrane region" description="Helical" evidence="10">
    <location>
        <begin position="362"/>
        <end position="386"/>
    </location>
</feature>
<feature type="transmembrane region" description="Helical" evidence="10">
    <location>
        <begin position="57"/>
        <end position="78"/>
    </location>
</feature>
<feature type="transmembrane region" description="Helical" evidence="10">
    <location>
        <begin position="199"/>
        <end position="219"/>
    </location>
</feature>
<keyword evidence="7" id="KW-0406">Ion transport</keyword>
<protein>
    <recommendedName>
        <fullName evidence="9">Multidrug-efflux transporter</fullName>
    </recommendedName>
</protein>
<dbReference type="GO" id="GO:0006811">
    <property type="term" value="P:monoatomic ion transport"/>
    <property type="evidence" value="ECO:0007669"/>
    <property type="project" value="UniProtKB-KW"/>
</dbReference>
<keyword evidence="3" id="KW-0050">Antiport</keyword>
<feature type="transmembrane region" description="Helical" evidence="10">
    <location>
        <begin position="320"/>
        <end position="342"/>
    </location>
</feature>
<organism evidence="11 12">
    <name type="scientific">Luminiphilus syltensis NOR5-1B</name>
    <dbReference type="NCBI Taxonomy" id="565045"/>
    <lineage>
        <taxon>Bacteria</taxon>
        <taxon>Pseudomonadati</taxon>
        <taxon>Pseudomonadota</taxon>
        <taxon>Gammaproteobacteria</taxon>
        <taxon>Cellvibrionales</taxon>
        <taxon>Halieaceae</taxon>
        <taxon>Luminiphilus</taxon>
    </lineage>
</organism>
<dbReference type="PANTHER" id="PTHR43298">
    <property type="entry name" value="MULTIDRUG RESISTANCE PROTEIN NORM-RELATED"/>
    <property type="match status" value="1"/>
</dbReference>
<sequence length="473" mass="51003">MSALTDIPLLRTELKYTWRIAWPLFVAQLAQMGTGVVDTIMAGHYNAGDLAAIAIGYNAWLPLLLFIVGVMVASAAIVAQDFGAGRIEKIRSLLPQSLWVAALLGLLSTPLAFFNEPVLGLLDLAADTETKASAYLRMVALGLPAAAVFQALRFHTQGVGITMPFAWSSAIGFVANIPLNYAFIYGEWGAPELGAEGCGIATALSMWLTLVLIVGYMLMSTRVAPYIPPLRWAPPDRAALGEILGLGIPIGLTLFLEVGVFSIIGLLVATLGDTVMASHQIAFNIWDVFYIPMLSIASAMSTRIGHAIGAGDKVGVNRALLVGSLVSLIIALGALLILVLVPEAIISIYTDSESIRTVAVRLIRLAAFFIVIDAVQIIMSFVLRAYKDTRFPFWAMLVSYWFIALPVGYWLGLVSATTPADGAAGFWYASILGITACAVLLLWRVWRLLHRPLPNPDTFEPEVMPGITEEMSH</sequence>
<keyword evidence="5 10" id="KW-0812">Transmembrane</keyword>
<keyword evidence="2" id="KW-0813">Transport</keyword>
<dbReference type="PIRSF" id="PIRSF006603">
    <property type="entry name" value="DinF"/>
    <property type="match status" value="1"/>
</dbReference>
<keyword evidence="6 10" id="KW-1133">Transmembrane helix</keyword>
<feature type="transmembrane region" description="Helical" evidence="10">
    <location>
        <begin position="425"/>
        <end position="443"/>
    </location>
</feature>
<dbReference type="RefSeq" id="WP_009020379.1">
    <property type="nucleotide sequence ID" value="NZ_DS999411.1"/>
</dbReference>
<evidence type="ECO:0000256" key="2">
    <source>
        <dbReference type="ARBA" id="ARBA00022448"/>
    </source>
</evidence>
<name>B8KRA4_9GAMM</name>
<dbReference type="HOGENOM" id="CLU_012893_6_0_6"/>
<dbReference type="GO" id="GO:0042910">
    <property type="term" value="F:xenobiotic transmembrane transporter activity"/>
    <property type="evidence" value="ECO:0007669"/>
    <property type="project" value="InterPro"/>
</dbReference>